<keyword evidence="4 8" id="KW-1133">Transmembrane helix</keyword>
<dbReference type="InterPro" id="IPR035973">
    <property type="entry name" value="Cyt_c_oxidase_su3-like_sf"/>
</dbReference>
<evidence type="ECO:0000313" key="11">
    <source>
        <dbReference type="Proteomes" id="UP001057498"/>
    </source>
</evidence>
<evidence type="ECO:0000256" key="1">
    <source>
        <dbReference type="ARBA" id="ARBA00004141"/>
    </source>
</evidence>
<organism evidence="10 11">
    <name type="scientific">Sphaerotilus microaerophilus</name>
    <dbReference type="NCBI Taxonomy" id="2914710"/>
    <lineage>
        <taxon>Bacteria</taxon>
        <taxon>Pseudomonadati</taxon>
        <taxon>Pseudomonadota</taxon>
        <taxon>Betaproteobacteria</taxon>
        <taxon>Burkholderiales</taxon>
        <taxon>Sphaerotilaceae</taxon>
        <taxon>Sphaerotilus</taxon>
    </lineage>
</organism>
<dbReference type="RefSeq" id="WP_251970471.1">
    <property type="nucleotide sequence ID" value="NZ_AP025730.1"/>
</dbReference>
<dbReference type="EMBL" id="AP025730">
    <property type="protein sequence ID" value="BDI07262.1"/>
    <property type="molecule type" value="Genomic_DNA"/>
</dbReference>
<dbReference type="PANTHER" id="PTHR11403">
    <property type="entry name" value="CYTOCHROME C OXIDASE SUBUNIT III"/>
    <property type="match status" value="1"/>
</dbReference>
<dbReference type="InterPro" id="IPR024791">
    <property type="entry name" value="Cyt_c/ubiquinol_Oxase_su3"/>
</dbReference>
<comment type="similarity">
    <text evidence="2 6">Belongs to the cytochrome c oxidase subunit 3 family.</text>
</comment>
<keyword evidence="3 6" id="KW-0812">Transmembrane</keyword>
<dbReference type="PANTHER" id="PTHR11403:SF6">
    <property type="entry name" value="NITRIC OXIDE REDUCTASE SUBUNIT E"/>
    <property type="match status" value="1"/>
</dbReference>
<evidence type="ECO:0000256" key="2">
    <source>
        <dbReference type="ARBA" id="ARBA00010581"/>
    </source>
</evidence>
<dbReference type="Proteomes" id="UP001057498">
    <property type="component" value="Chromosome"/>
</dbReference>
<feature type="transmembrane region" description="Helical" evidence="8">
    <location>
        <begin position="188"/>
        <end position="207"/>
    </location>
</feature>
<feature type="domain" description="Heme-copper oxidase subunit III family profile" evidence="9">
    <location>
        <begin position="33"/>
        <end position="208"/>
    </location>
</feature>
<reference evidence="10" key="1">
    <citation type="submission" date="2022-04" db="EMBL/GenBank/DDBJ databases">
        <title>Whole genome sequence of Sphaerotilus sp. FB-5.</title>
        <authorList>
            <person name="Takeda M."/>
            <person name="Narihara S."/>
            <person name="Akimoto M."/>
            <person name="Akimoto R."/>
            <person name="Nishiyashiki S."/>
            <person name="Murakami T."/>
        </authorList>
    </citation>
    <scope>NUCLEOTIDE SEQUENCE</scope>
    <source>
        <strain evidence="10">FB-5</strain>
    </source>
</reference>
<dbReference type="InterPro" id="IPR000298">
    <property type="entry name" value="Cyt_c_oxidase-like_su3"/>
</dbReference>
<keyword evidence="11" id="KW-1185">Reference proteome</keyword>
<evidence type="ECO:0000256" key="7">
    <source>
        <dbReference type="SAM" id="MobiDB-lite"/>
    </source>
</evidence>
<dbReference type="Pfam" id="PF00510">
    <property type="entry name" value="COX3"/>
    <property type="match status" value="1"/>
</dbReference>
<evidence type="ECO:0000256" key="4">
    <source>
        <dbReference type="ARBA" id="ARBA00022989"/>
    </source>
</evidence>
<evidence type="ECO:0000256" key="8">
    <source>
        <dbReference type="SAM" id="Phobius"/>
    </source>
</evidence>
<feature type="transmembrane region" description="Helical" evidence="8">
    <location>
        <begin position="70"/>
        <end position="90"/>
    </location>
</feature>
<protein>
    <submittedName>
        <fullName evidence="10">Cytochrome c oxidase subunit III</fullName>
    </submittedName>
</protein>
<dbReference type="PROSITE" id="PS50253">
    <property type="entry name" value="COX3"/>
    <property type="match status" value="1"/>
</dbReference>
<dbReference type="SUPFAM" id="SSF81452">
    <property type="entry name" value="Cytochrome c oxidase subunit III-like"/>
    <property type="match status" value="1"/>
</dbReference>
<sequence length="208" mass="23257">MATLTLPDPPTPAPASAPAAARPAAPTLPGHRAMWVAICLEFIEFAVFFTIYFSSRWFHPQDFQTGAARLWTLGGVLITLVMVTSGYLLTRMLRAMREGRRVAAQRWLLLALAVGLAYPAIKLAEWHWNQGQGLDAGAGIFVVVYYYLTINHFVHSSWGLLGMAWGWVRLRTGAYSAEDCRGLESLAVYWHATDLVWLMIFSLFYAFA</sequence>
<evidence type="ECO:0000256" key="5">
    <source>
        <dbReference type="ARBA" id="ARBA00023136"/>
    </source>
</evidence>
<evidence type="ECO:0000256" key="6">
    <source>
        <dbReference type="RuleBase" id="RU003376"/>
    </source>
</evidence>
<keyword evidence="5 8" id="KW-0472">Membrane</keyword>
<evidence type="ECO:0000256" key="3">
    <source>
        <dbReference type="ARBA" id="ARBA00022692"/>
    </source>
</evidence>
<comment type="subcellular location">
    <subcellularLocation>
        <location evidence="6">Cell membrane</location>
        <topology evidence="6">Multi-pass membrane protein</topology>
    </subcellularLocation>
    <subcellularLocation>
        <location evidence="1">Membrane</location>
        <topology evidence="1">Multi-pass membrane protein</topology>
    </subcellularLocation>
</comment>
<accession>A0ABM7YRP6</accession>
<name>A0ABM7YRP6_9BURK</name>
<evidence type="ECO:0000313" key="10">
    <source>
        <dbReference type="EMBL" id="BDI07262.1"/>
    </source>
</evidence>
<feature type="region of interest" description="Disordered" evidence="7">
    <location>
        <begin position="1"/>
        <end position="21"/>
    </location>
</feature>
<feature type="transmembrane region" description="Helical" evidence="8">
    <location>
        <begin position="144"/>
        <end position="168"/>
    </location>
</feature>
<dbReference type="InterPro" id="IPR013833">
    <property type="entry name" value="Cyt_c_oxidase_su3_a-hlx"/>
</dbReference>
<dbReference type="Gene3D" id="1.20.120.80">
    <property type="entry name" value="Cytochrome c oxidase, subunit III, four-helix bundle"/>
    <property type="match status" value="1"/>
</dbReference>
<proteinExistence type="inferred from homology"/>
<gene>
    <name evidence="10" type="ORF">CATMQ487_42320</name>
</gene>
<feature type="transmembrane region" description="Helical" evidence="8">
    <location>
        <begin position="102"/>
        <end position="121"/>
    </location>
</feature>
<evidence type="ECO:0000259" key="9">
    <source>
        <dbReference type="PROSITE" id="PS50253"/>
    </source>
</evidence>
<feature type="transmembrane region" description="Helical" evidence="8">
    <location>
        <begin position="35"/>
        <end position="58"/>
    </location>
</feature>